<protein>
    <submittedName>
        <fullName evidence="2">BgtAc-30865</fullName>
    </submittedName>
</protein>
<feature type="non-terminal residue" evidence="2">
    <location>
        <position position="324"/>
    </location>
</feature>
<reference evidence="2" key="3">
    <citation type="submission" date="2018-07" db="EMBL/GenBank/DDBJ databases">
        <authorList>
            <person name="Quirk P.G."/>
            <person name="Krulwich T.A."/>
        </authorList>
    </citation>
    <scope>NUCLEOTIDE SEQUENCE</scope>
    <source>
        <strain evidence="2">96224</strain>
    </source>
</reference>
<gene>
    <name evidence="1" type="ORF">BGT96224_Ac30865</name>
    <name evidence="2" type="ORF">BGT96224V2_LOCUS2588</name>
</gene>
<organism evidence="2">
    <name type="scientific">Blumeria graminis f. sp. tritici 96224</name>
    <dbReference type="NCBI Taxonomy" id="1268274"/>
    <lineage>
        <taxon>Eukaryota</taxon>
        <taxon>Fungi</taxon>
        <taxon>Dikarya</taxon>
        <taxon>Ascomycota</taxon>
        <taxon>Pezizomycotina</taxon>
        <taxon>Leotiomycetes</taxon>
        <taxon>Erysiphales</taxon>
        <taxon>Erysiphaceae</taxon>
        <taxon>Blumeria</taxon>
    </lineage>
</organism>
<dbReference type="EMBL" id="UIGY01000048">
    <property type="protein sequence ID" value="SUZ09393.1"/>
    <property type="molecule type" value="Genomic_DNA"/>
</dbReference>
<sequence>MQINRLVFVDNDASNPIYEVFKAPQDGQFPVPENNQHIVMTRTKVNYSGTFINLYCSNVWSGVEIIRELTPNKYAIAYDSHNSFTTNPSVAKECQTEISNKVEIAKKRQAVRWSDLDTAKCAPDTIANLAFGNKLDIHGKYQNFAPLSFGAHLILDVDKSFELDKLFLNGEMYPNKAGYKEEALVWYQGHLHIFQKVKDQSWFPYTTVSYSQENGPKITSFILRNYFSSPEISQYLPYSMRILCQSSRSPHPTSETNNLGIGLGSLNPYFQAVDFGRLKAIPAYGYISGKKIREIEIFRMKKERRELDKERQKEMDFRRNYCGD</sequence>
<evidence type="ECO:0000313" key="2">
    <source>
        <dbReference type="EMBL" id="SUZ09393.1"/>
    </source>
</evidence>
<dbReference type="EMBL" id="KE375021">
    <property type="protein sequence ID" value="EPQ65625.1"/>
    <property type="molecule type" value="Genomic_DNA"/>
</dbReference>
<proteinExistence type="predicted"/>
<reference evidence="3" key="1">
    <citation type="journal article" date="2013" name="Nat. Genet.">
        <title>The wheat powdery mildew genome shows the unique evolution of an obligate biotroph.</title>
        <authorList>
            <person name="Wicker T."/>
            <person name="Oberhaensli S."/>
            <person name="Parlange F."/>
            <person name="Buchmann J.P."/>
            <person name="Shatalina M."/>
            <person name="Roffler S."/>
            <person name="Ben-David R."/>
            <person name="Dolezel J."/>
            <person name="Simkova H."/>
            <person name="Schulze-Lefert P."/>
            <person name="Spanu P.D."/>
            <person name="Bruggmann R."/>
            <person name="Amselem J."/>
            <person name="Quesneville H."/>
            <person name="Ver Loren van Themaat E."/>
            <person name="Paape T."/>
            <person name="Shimizu K.K."/>
            <person name="Keller B."/>
        </authorList>
    </citation>
    <scope>NUCLEOTIDE SEQUENCE [LARGE SCALE GENOMIC DNA]</scope>
    <source>
        <strain evidence="3">96224</strain>
    </source>
</reference>
<accession>A0A061HPD6</accession>
<evidence type="ECO:0000313" key="3">
    <source>
        <dbReference type="Proteomes" id="UP000053110"/>
    </source>
</evidence>
<dbReference type="AlphaFoldDB" id="A0A061HPD6"/>
<reference evidence="1" key="2">
    <citation type="submission" date="2013-01" db="EMBL/GenBank/DDBJ databases">
        <title>The wheat powdery mildew genome reveals unique evolution of an obligate biotroph.</title>
        <authorList>
            <person name="Oberhaensli S."/>
            <person name="Wicker T."/>
            <person name="Keller B."/>
        </authorList>
    </citation>
    <scope>NUCLEOTIDE SEQUENCE</scope>
    <source>
        <strain evidence="1">96224</strain>
    </source>
</reference>
<dbReference type="Proteomes" id="UP000053110">
    <property type="component" value="Unassembled WGS sequence"/>
</dbReference>
<name>A0A061HPD6_BLUGR</name>
<evidence type="ECO:0000313" key="1">
    <source>
        <dbReference type="EMBL" id="EPQ65625.1"/>
    </source>
</evidence>
<dbReference type="HOGENOM" id="CLU_808896_0_0_1"/>